<evidence type="ECO:0000256" key="1">
    <source>
        <dbReference type="ARBA" id="ARBA00022741"/>
    </source>
</evidence>
<accession>A0ABW0SK62</accession>
<dbReference type="InterPro" id="IPR003778">
    <property type="entry name" value="CT_A_B"/>
</dbReference>
<keyword evidence="6" id="KW-1185">Reference proteome</keyword>
<proteinExistence type="predicted"/>
<sequence length="338" mass="36020">MNLRVLAPGLLTTVQDAGRTGWRHLGVAQCGALDAEAATLANRLVGNAGGEAVLELTLHGPTLQFDHAIRVAVCGARVMASFASERGARCVVESGRPAELPPGTLRIGALHDGARAWLALAGGIDVTPVLGSRSTDLRGGFGGYQGRALHAGDVLRLRAPPSIHAPLAAMPKWWIDPHFDQRGLPVRYVPSHEGGNALDGCAWKVDNRSNRQGLRLEGRQLEQAARVMSGTEQLSAPVAPGTVQLPPDGQPIVLLADAQTVGGYPRLGHVIAADLSRLAQLRPGETVRFQSCDARTATRLACAARARIARIALMIDTQLVDQQRIAQRPRQRSRGNRE</sequence>
<keyword evidence="3" id="KW-0067">ATP-binding</keyword>
<protein>
    <submittedName>
        <fullName evidence="5">Biotin-dependent carboxyltransferase family protein</fullName>
    </submittedName>
</protein>
<reference evidence="6" key="1">
    <citation type="journal article" date="2019" name="Int. J. Syst. Evol. Microbiol.">
        <title>The Global Catalogue of Microorganisms (GCM) 10K type strain sequencing project: providing services to taxonomists for standard genome sequencing and annotation.</title>
        <authorList>
            <consortium name="The Broad Institute Genomics Platform"/>
            <consortium name="The Broad Institute Genome Sequencing Center for Infectious Disease"/>
            <person name="Wu L."/>
            <person name="Ma J."/>
        </authorList>
    </citation>
    <scope>NUCLEOTIDE SEQUENCE [LARGE SCALE GENOMIC DNA]</scope>
    <source>
        <strain evidence="6">KACC 11407</strain>
    </source>
</reference>
<comment type="caution">
    <text evidence="5">The sequence shown here is derived from an EMBL/GenBank/DDBJ whole genome shotgun (WGS) entry which is preliminary data.</text>
</comment>
<evidence type="ECO:0000256" key="3">
    <source>
        <dbReference type="ARBA" id="ARBA00022840"/>
    </source>
</evidence>
<keyword evidence="2" id="KW-0378">Hydrolase</keyword>
<keyword evidence="1" id="KW-0547">Nucleotide-binding</keyword>
<evidence type="ECO:0000259" key="4">
    <source>
        <dbReference type="SMART" id="SM00797"/>
    </source>
</evidence>
<dbReference type="Pfam" id="PF02626">
    <property type="entry name" value="CT_A_B"/>
    <property type="match status" value="1"/>
</dbReference>
<dbReference type="PANTHER" id="PTHR43309:SF3">
    <property type="entry name" value="5-OXOPROLINASE SUBUNIT C"/>
    <property type="match status" value="1"/>
</dbReference>
<dbReference type="SMART" id="SM00797">
    <property type="entry name" value="AHS2"/>
    <property type="match status" value="1"/>
</dbReference>
<evidence type="ECO:0000256" key="2">
    <source>
        <dbReference type="ARBA" id="ARBA00022801"/>
    </source>
</evidence>
<dbReference type="InterPro" id="IPR029000">
    <property type="entry name" value="Cyclophilin-like_dom_sf"/>
</dbReference>
<dbReference type="InterPro" id="IPR052708">
    <property type="entry name" value="PxpC"/>
</dbReference>
<dbReference type="Gene3D" id="2.40.100.10">
    <property type="entry name" value="Cyclophilin-like"/>
    <property type="match status" value="1"/>
</dbReference>
<evidence type="ECO:0000313" key="5">
    <source>
        <dbReference type="EMBL" id="MFC5569340.1"/>
    </source>
</evidence>
<dbReference type="RefSeq" id="WP_386753369.1">
    <property type="nucleotide sequence ID" value="NZ_JBHSNM010000001.1"/>
</dbReference>
<dbReference type="EMBL" id="JBHSNM010000001">
    <property type="protein sequence ID" value="MFC5569340.1"/>
    <property type="molecule type" value="Genomic_DNA"/>
</dbReference>
<organism evidence="5 6">
    <name type="scientific">Lysobacter yangpyeongensis</name>
    <dbReference type="NCBI Taxonomy" id="346182"/>
    <lineage>
        <taxon>Bacteria</taxon>
        <taxon>Pseudomonadati</taxon>
        <taxon>Pseudomonadota</taxon>
        <taxon>Gammaproteobacteria</taxon>
        <taxon>Lysobacterales</taxon>
        <taxon>Lysobacteraceae</taxon>
        <taxon>Lysobacter</taxon>
    </lineage>
</organism>
<gene>
    <name evidence="5" type="ORF">ACFPN1_04555</name>
</gene>
<dbReference type="SUPFAM" id="SSF50891">
    <property type="entry name" value="Cyclophilin-like"/>
    <property type="match status" value="1"/>
</dbReference>
<evidence type="ECO:0000313" key="6">
    <source>
        <dbReference type="Proteomes" id="UP001596036"/>
    </source>
</evidence>
<dbReference type="NCBIfam" id="TIGR00724">
    <property type="entry name" value="urea_amlyse_rel"/>
    <property type="match status" value="1"/>
</dbReference>
<name>A0ABW0SK62_9GAMM</name>
<feature type="domain" description="Carboxyltransferase" evidence="4">
    <location>
        <begin position="24"/>
        <end position="308"/>
    </location>
</feature>
<dbReference type="Proteomes" id="UP001596036">
    <property type="component" value="Unassembled WGS sequence"/>
</dbReference>
<dbReference type="PANTHER" id="PTHR43309">
    <property type="entry name" value="5-OXOPROLINASE SUBUNIT C"/>
    <property type="match status" value="1"/>
</dbReference>